<evidence type="ECO:0000259" key="1">
    <source>
        <dbReference type="PROSITE" id="PS51186"/>
    </source>
</evidence>
<dbReference type="InterPro" id="IPR016181">
    <property type="entry name" value="Acyl_CoA_acyltransferase"/>
</dbReference>
<dbReference type="STRING" id="1434104.MCMEM_1914"/>
<dbReference type="PROSITE" id="PS51186">
    <property type="entry name" value="GNAT"/>
    <property type="match status" value="1"/>
</dbReference>
<dbReference type="HOGENOM" id="CLU_119519_1_0_2"/>
<dbReference type="AlphaFoldDB" id="A0A0E3STI1"/>
<dbReference type="SUPFAM" id="SSF55729">
    <property type="entry name" value="Acyl-CoA N-acyltransferases (Nat)"/>
    <property type="match status" value="1"/>
</dbReference>
<feature type="domain" description="N-acetyltransferase" evidence="1">
    <location>
        <begin position="7"/>
        <end position="130"/>
    </location>
</feature>
<keyword evidence="2" id="KW-0808">Transferase</keyword>
<protein>
    <submittedName>
        <fullName evidence="2">N-acetylglutamate synthase</fullName>
        <ecNumber evidence="2">2.3.1.1</ecNumber>
    </submittedName>
</protein>
<dbReference type="EMBL" id="CP009518">
    <property type="protein sequence ID" value="AKB85967.1"/>
    <property type="molecule type" value="Genomic_DNA"/>
</dbReference>
<dbReference type="GO" id="GO:0016747">
    <property type="term" value="F:acyltransferase activity, transferring groups other than amino-acyl groups"/>
    <property type="evidence" value="ECO:0007669"/>
    <property type="project" value="InterPro"/>
</dbReference>
<keyword evidence="2" id="KW-0012">Acyltransferase</keyword>
<dbReference type="Proteomes" id="UP000033048">
    <property type="component" value="Chromosome"/>
</dbReference>
<dbReference type="OrthoDB" id="194677at2157"/>
<dbReference type="InterPro" id="IPR000182">
    <property type="entry name" value="GNAT_dom"/>
</dbReference>
<dbReference type="Pfam" id="PF13508">
    <property type="entry name" value="Acetyltransf_7"/>
    <property type="match status" value="1"/>
</dbReference>
<organism evidence="2 3">
    <name type="scientific">Methanococcoides methylutens MM1</name>
    <dbReference type="NCBI Taxonomy" id="1434104"/>
    <lineage>
        <taxon>Archaea</taxon>
        <taxon>Methanobacteriati</taxon>
        <taxon>Methanobacteriota</taxon>
        <taxon>Stenosarchaea group</taxon>
        <taxon>Methanomicrobia</taxon>
        <taxon>Methanosarcinales</taxon>
        <taxon>Methanosarcinaceae</taxon>
        <taxon>Methanococcoides</taxon>
    </lineage>
</organism>
<dbReference type="KEGG" id="mmet:MCMEM_1914"/>
<keyword evidence="3" id="KW-1185">Reference proteome</keyword>
<name>A0A0E3STI1_METMT</name>
<dbReference type="GeneID" id="24894491"/>
<dbReference type="RefSeq" id="WP_048205994.1">
    <property type="nucleotide sequence ID" value="NZ_CP009518.1"/>
</dbReference>
<dbReference type="EC" id="2.3.1.1" evidence="2"/>
<evidence type="ECO:0000313" key="3">
    <source>
        <dbReference type="Proteomes" id="UP000033048"/>
    </source>
</evidence>
<proteinExistence type="predicted"/>
<dbReference type="CDD" id="cd04301">
    <property type="entry name" value="NAT_SF"/>
    <property type="match status" value="1"/>
</dbReference>
<accession>A0A0E3STI1</accession>
<evidence type="ECO:0000313" key="2">
    <source>
        <dbReference type="EMBL" id="AKB85967.1"/>
    </source>
</evidence>
<sequence>MSEYVDVAIREADEGDGEHVQCLLSTYFLDMDEVPIDDFIVAEANGKIVGVAALADRNCCEIHSIAVHPNYRGNGIGSRMVSSIFETVDKDRIYVRTSSPIFFRKLGFIELPMAEKAILWEDCRECDRFEGCKQHVMCIQLDERSESC</sequence>
<reference evidence="2 3" key="1">
    <citation type="submission" date="2014-07" db="EMBL/GenBank/DDBJ databases">
        <title>Methanogenic archaea and the global carbon cycle.</title>
        <authorList>
            <person name="Henriksen J.R."/>
            <person name="Luke J."/>
            <person name="Reinhart S."/>
            <person name="Benedict M.N."/>
            <person name="Youngblut N.D."/>
            <person name="Metcalf M.E."/>
            <person name="Whitaker R.J."/>
            <person name="Metcalf W.W."/>
        </authorList>
    </citation>
    <scope>NUCLEOTIDE SEQUENCE [LARGE SCALE GENOMIC DNA]</scope>
    <source>
        <strain evidence="2 3">MM1</strain>
    </source>
</reference>
<gene>
    <name evidence="2" type="ORF">MCMEM_1914</name>
</gene>
<dbReference type="Gene3D" id="3.40.630.30">
    <property type="match status" value="1"/>
</dbReference>